<organism evidence="2">
    <name type="scientific">marine sediment metagenome</name>
    <dbReference type="NCBI Taxonomy" id="412755"/>
    <lineage>
        <taxon>unclassified sequences</taxon>
        <taxon>metagenomes</taxon>
        <taxon>ecological metagenomes</taxon>
    </lineage>
</organism>
<feature type="region of interest" description="Disordered" evidence="1">
    <location>
        <begin position="573"/>
        <end position="598"/>
    </location>
</feature>
<evidence type="ECO:0000256" key="1">
    <source>
        <dbReference type="SAM" id="MobiDB-lite"/>
    </source>
</evidence>
<gene>
    <name evidence="2" type="ORF">LCGC14_0898280</name>
</gene>
<reference evidence="2" key="1">
    <citation type="journal article" date="2015" name="Nature">
        <title>Complex archaea that bridge the gap between prokaryotes and eukaryotes.</title>
        <authorList>
            <person name="Spang A."/>
            <person name="Saw J.H."/>
            <person name="Jorgensen S.L."/>
            <person name="Zaremba-Niedzwiedzka K."/>
            <person name="Martijn J."/>
            <person name="Lind A.E."/>
            <person name="van Eijk R."/>
            <person name="Schleper C."/>
            <person name="Guy L."/>
            <person name="Ettema T.J."/>
        </authorList>
    </citation>
    <scope>NUCLEOTIDE SEQUENCE</scope>
</reference>
<proteinExistence type="predicted"/>
<dbReference type="AlphaFoldDB" id="A0A0F9S425"/>
<feature type="compositionally biased region" description="Pro residues" evidence="1">
    <location>
        <begin position="574"/>
        <end position="597"/>
    </location>
</feature>
<protein>
    <submittedName>
        <fullName evidence="2">Uncharacterized protein</fullName>
    </submittedName>
</protein>
<evidence type="ECO:0000313" key="2">
    <source>
        <dbReference type="EMBL" id="KKN24108.1"/>
    </source>
</evidence>
<accession>A0A0F9S425</accession>
<name>A0A0F9S425_9ZZZZ</name>
<comment type="caution">
    <text evidence="2">The sequence shown here is derived from an EMBL/GenBank/DDBJ whole genome shotgun (WGS) entry which is preliminary data.</text>
</comment>
<dbReference type="EMBL" id="LAZR01002909">
    <property type="protein sequence ID" value="KKN24108.1"/>
    <property type="molecule type" value="Genomic_DNA"/>
</dbReference>
<sequence length="619" mass="71083">MTDYELLNSPEFIETVETGGPNSDHLRLPRTKVKLRFRPWHPGITPGTWSIDEAGTLHLTWHKVEGWEPKEAPGLFGRVHVVAPFDGGTASRPIADLHRGIHDTGISIPNFWHEAQLDDLEPDALCGVWVGGVEIARRTDLAPLRFSALERPEEPDRPEWQSEPDVRPEPFEIRIPDAFERLMDYPPTLEVGQMEIEIRRDHLRATWERDLGSLPRYESGDRFGRLCWVSWVQDEYAGAPGEHLRDGEEKGASIEMWADPPDNHTTLGQTMRAKAKDDKIQESGFEPAEARRLGCFVVTHDQNPNPQRTPITWFGEPFAEAEEPAEIVPWPGDNPALQLVMAPSSENLTVEQAEEFYREFIVGHGFHGFHVGLFRRLPSEGLIRLLSLAALHEFWVHLWLYGDREWDDRAPQDPNVSDERDFQRQVLVRIGGYANWSMGLGYDLPEWVTWDQVGGWVHFMHTEELRFHQYGGRQRPGGRPYPGHYVGWGHQVPDKSQLRQMLQVARVDRPCMTEDRFRIRGGRKDWTEAESLEGMRICLEEGYAAIWGNIGDRDQDLGSLPYLLKAQIRELLSPAPPVEPPPPDLPPGPPEPPILPPPRKKKWWEILLEALLRRWFRSR</sequence>